<protein>
    <recommendedName>
        <fullName evidence="4">Tetratricopeptide repeat protein</fullName>
    </recommendedName>
</protein>
<feature type="coiled-coil region" evidence="1">
    <location>
        <begin position="35"/>
        <end position="66"/>
    </location>
</feature>
<evidence type="ECO:0000256" key="1">
    <source>
        <dbReference type="SAM" id="Coils"/>
    </source>
</evidence>
<keyword evidence="1" id="KW-0175">Coiled coil</keyword>
<proteinExistence type="predicted"/>
<evidence type="ECO:0000313" key="2">
    <source>
        <dbReference type="EMBL" id="TCJ19946.1"/>
    </source>
</evidence>
<evidence type="ECO:0008006" key="4">
    <source>
        <dbReference type="Google" id="ProtNLM"/>
    </source>
</evidence>
<dbReference type="EMBL" id="SKBU01000006">
    <property type="protein sequence ID" value="TCJ19946.1"/>
    <property type="molecule type" value="Genomic_DNA"/>
</dbReference>
<gene>
    <name evidence="2" type="ORF">E0L93_03075</name>
</gene>
<organism evidence="2 3">
    <name type="scientific">Rubrobacter taiwanensis</name>
    <dbReference type="NCBI Taxonomy" id="185139"/>
    <lineage>
        <taxon>Bacteria</taxon>
        <taxon>Bacillati</taxon>
        <taxon>Actinomycetota</taxon>
        <taxon>Rubrobacteria</taxon>
        <taxon>Rubrobacterales</taxon>
        <taxon>Rubrobacteraceae</taxon>
        <taxon>Rubrobacter</taxon>
    </lineage>
</organism>
<accession>A0A4R1BRK8</accession>
<evidence type="ECO:0000313" key="3">
    <source>
        <dbReference type="Proteomes" id="UP000295244"/>
    </source>
</evidence>
<name>A0A4R1BRK8_9ACTN</name>
<keyword evidence="3" id="KW-1185">Reference proteome</keyword>
<comment type="caution">
    <text evidence="2">The sequence shown here is derived from an EMBL/GenBank/DDBJ whole genome shotgun (WGS) entry which is preliminary data.</text>
</comment>
<dbReference type="Proteomes" id="UP000295244">
    <property type="component" value="Unassembled WGS sequence"/>
</dbReference>
<dbReference type="OrthoDB" id="1375221at2"/>
<dbReference type="RefSeq" id="WP_132688312.1">
    <property type="nucleotide sequence ID" value="NZ_SKBU01000006.1"/>
</dbReference>
<reference evidence="2 3" key="1">
    <citation type="submission" date="2019-03" db="EMBL/GenBank/DDBJ databases">
        <title>Whole genome sequence of a novel Rubrobacter taiwanensis strain, isolated from Yellowstone National Park.</title>
        <authorList>
            <person name="Freed S."/>
            <person name="Ramaley R.F."/>
            <person name="Kyndt J.A."/>
        </authorList>
    </citation>
    <scope>NUCLEOTIDE SEQUENCE [LARGE SCALE GENOMIC DNA]</scope>
    <source>
        <strain evidence="2 3">Yellowstone</strain>
    </source>
</reference>
<sequence length="138" mass="16383">MEFLRRIFGRREEERLGPVLEPGEYERIGTEEDPLRNYEAALERNLEAMEAERTDTERAVRLYEQSVAEGFVGIQPYERLAAIYERRREYGRALRVCEAYIELARSGRMPRGAQRSADRRLPEIERRAERYRELMRGG</sequence>
<dbReference type="AlphaFoldDB" id="A0A4R1BRK8"/>